<dbReference type="SUPFAM" id="SSF51206">
    <property type="entry name" value="cAMP-binding domain-like"/>
    <property type="match status" value="1"/>
</dbReference>
<gene>
    <name evidence="2" type="ORF">EHT87_00475</name>
</gene>
<dbReference type="OrthoDB" id="1933280at2"/>
<dbReference type="InterPro" id="IPR000595">
    <property type="entry name" value="cNMP-bd_dom"/>
</dbReference>
<evidence type="ECO:0000313" key="3">
    <source>
        <dbReference type="Proteomes" id="UP000274271"/>
    </source>
</evidence>
<dbReference type="AlphaFoldDB" id="A0A3P1CU63"/>
<proteinExistence type="predicted"/>
<evidence type="ECO:0000313" key="2">
    <source>
        <dbReference type="EMBL" id="RRB16801.1"/>
    </source>
</evidence>
<dbReference type="PROSITE" id="PS50042">
    <property type="entry name" value="CNMP_BINDING_3"/>
    <property type="match status" value="1"/>
</dbReference>
<dbReference type="EMBL" id="RQJP01000001">
    <property type="protein sequence ID" value="RRB16801.1"/>
    <property type="molecule type" value="Genomic_DNA"/>
</dbReference>
<dbReference type="SMART" id="SM00100">
    <property type="entry name" value="cNMP"/>
    <property type="match status" value="1"/>
</dbReference>
<dbReference type="InterPro" id="IPR014710">
    <property type="entry name" value="RmlC-like_jellyroll"/>
</dbReference>
<dbReference type="CDD" id="cd00038">
    <property type="entry name" value="CAP_ED"/>
    <property type="match status" value="1"/>
</dbReference>
<dbReference type="Pfam" id="PF00027">
    <property type="entry name" value="cNMP_binding"/>
    <property type="match status" value="1"/>
</dbReference>
<feature type="domain" description="Cyclic nucleotide-binding" evidence="1">
    <location>
        <begin position="11"/>
        <end position="114"/>
    </location>
</feature>
<keyword evidence="3" id="KW-1185">Reference proteome</keyword>
<accession>A0A3P1CU63</accession>
<comment type="caution">
    <text evidence="2">The sequence shown here is derived from an EMBL/GenBank/DDBJ whole genome shotgun (WGS) entry which is preliminary data.</text>
</comment>
<dbReference type="InterPro" id="IPR018490">
    <property type="entry name" value="cNMP-bd_dom_sf"/>
</dbReference>
<reference evidence="2 3" key="1">
    <citation type="submission" date="2018-11" db="EMBL/GenBank/DDBJ databases">
        <authorList>
            <person name="Zhou Z."/>
            <person name="Wang G."/>
        </authorList>
    </citation>
    <scope>NUCLEOTIDE SEQUENCE [LARGE SCALE GENOMIC DNA]</scope>
    <source>
        <strain evidence="2 3">KCTC42998</strain>
    </source>
</reference>
<evidence type="ECO:0000259" key="1">
    <source>
        <dbReference type="PROSITE" id="PS50042"/>
    </source>
</evidence>
<protein>
    <submittedName>
        <fullName evidence="2">Crp/Fnr family transcriptional regulator</fullName>
    </submittedName>
</protein>
<dbReference type="Proteomes" id="UP000274271">
    <property type="component" value="Unassembled WGS sequence"/>
</dbReference>
<organism evidence="2 3">
    <name type="scientific">Larkinella knui</name>
    <dbReference type="NCBI Taxonomy" id="2025310"/>
    <lineage>
        <taxon>Bacteria</taxon>
        <taxon>Pseudomonadati</taxon>
        <taxon>Bacteroidota</taxon>
        <taxon>Cytophagia</taxon>
        <taxon>Cytophagales</taxon>
        <taxon>Spirosomataceae</taxon>
        <taxon>Larkinella</taxon>
    </lineage>
</organism>
<dbReference type="Gene3D" id="2.60.120.10">
    <property type="entry name" value="Jelly Rolls"/>
    <property type="match status" value="1"/>
</dbReference>
<sequence>MYDAILAHVGQLIHLEPDEADYFTSLLRYKLLRKRQYLVQAGDVCKFDSFVVRGCLRTYFVDERGSEHVVQFAVENWWTGDLYSFLTQSPAAYNTDALEDSELLQIDQASLDELYRRVPKFERFFRILSQRAFVAAEQRVIATISQTAEERYRNFLERYPALDQRVPQHLIASYLGFTPEFLSRIRKQKTTRKP</sequence>
<name>A0A3P1CU63_9BACT</name>